<keyword evidence="1" id="KW-0472">Membrane</keyword>
<keyword evidence="1" id="KW-1133">Transmembrane helix</keyword>
<dbReference type="Proteomes" id="UP000800036">
    <property type="component" value="Unassembled WGS sequence"/>
</dbReference>
<proteinExistence type="predicted"/>
<accession>A0A6A5UQM6</accession>
<organism evidence="2 3">
    <name type="scientific">Bimuria novae-zelandiae CBS 107.79</name>
    <dbReference type="NCBI Taxonomy" id="1447943"/>
    <lineage>
        <taxon>Eukaryota</taxon>
        <taxon>Fungi</taxon>
        <taxon>Dikarya</taxon>
        <taxon>Ascomycota</taxon>
        <taxon>Pezizomycotina</taxon>
        <taxon>Dothideomycetes</taxon>
        <taxon>Pleosporomycetidae</taxon>
        <taxon>Pleosporales</taxon>
        <taxon>Massarineae</taxon>
        <taxon>Didymosphaeriaceae</taxon>
        <taxon>Bimuria</taxon>
    </lineage>
</organism>
<evidence type="ECO:0000256" key="1">
    <source>
        <dbReference type="SAM" id="Phobius"/>
    </source>
</evidence>
<feature type="transmembrane region" description="Helical" evidence="1">
    <location>
        <begin position="6"/>
        <end position="27"/>
    </location>
</feature>
<dbReference type="EMBL" id="ML976735">
    <property type="protein sequence ID" value="KAF1967185.1"/>
    <property type="molecule type" value="Genomic_DNA"/>
</dbReference>
<keyword evidence="3" id="KW-1185">Reference proteome</keyword>
<dbReference type="AlphaFoldDB" id="A0A6A5UQM6"/>
<gene>
    <name evidence="2" type="ORF">BU23DRAFT_573363</name>
</gene>
<name>A0A6A5UQM6_9PLEO</name>
<evidence type="ECO:0000313" key="3">
    <source>
        <dbReference type="Proteomes" id="UP000800036"/>
    </source>
</evidence>
<evidence type="ECO:0000313" key="2">
    <source>
        <dbReference type="EMBL" id="KAF1967185.1"/>
    </source>
</evidence>
<reference evidence="2" key="1">
    <citation type="journal article" date="2020" name="Stud. Mycol.">
        <title>101 Dothideomycetes genomes: a test case for predicting lifestyles and emergence of pathogens.</title>
        <authorList>
            <person name="Haridas S."/>
            <person name="Albert R."/>
            <person name="Binder M."/>
            <person name="Bloem J."/>
            <person name="Labutti K."/>
            <person name="Salamov A."/>
            <person name="Andreopoulos B."/>
            <person name="Baker S."/>
            <person name="Barry K."/>
            <person name="Bills G."/>
            <person name="Bluhm B."/>
            <person name="Cannon C."/>
            <person name="Castanera R."/>
            <person name="Culley D."/>
            <person name="Daum C."/>
            <person name="Ezra D."/>
            <person name="Gonzalez J."/>
            <person name="Henrissat B."/>
            <person name="Kuo A."/>
            <person name="Liang C."/>
            <person name="Lipzen A."/>
            <person name="Lutzoni F."/>
            <person name="Magnuson J."/>
            <person name="Mondo S."/>
            <person name="Nolan M."/>
            <person name="Ohm R."/>
            <person name="Pangilinan J."/>
            <person name="Park H.-J."/>
            <person name="Ramirez L."/>
            <person name="Alfaro M."/>
            <person name="Sun H."/>
            <person name="Tritt A."/>
            <person name="Yoshinaga Y."/>
            <person name="Zwiers L.-H."/>
            <person name="Turgeon B."/>
            <person name="Goodwin S."/>
            <person name="Spatafora J."/>
            <person name="Crous P."/>
            <person name="Grigoriev I."/>
        </authorList>
    </citation>
    <scope>NUCLEOTIDE SEQUENCE</scope>
    <source>
        <strain evidence="2">CBS 107.79</strain>
    </source>
</reference>
<sequence>MTTAILFARLSISILTTLVIAMLTIFAPLDVMHGCAKVFGAVRAFVIKTGLLVANIIKYDLDISSTALRMVHGIADYFLRDDKGFSSTAAMRKECVTMGAKDSHVDKARLGVRSPPKKRLRRTKHFRPAIVQAPMGGYNCAVM</sequence>
<protein>
    <submittedName>
        <fullName evidence="2">Uncharacterized protein</fullName>
    </submittedName>
</protein>
<keyword evidence="1" id="KW-0812">Transmembrane</keyword>